<evidence type="ECO:0000313" key="4">
    <source>
        <dbReference type="Proteomes" id="UP000681720"/>
    </source>
</evidence>
<feature type="non-terminal residue" evidence="3">
    <location>
        <position position="1"/>
    </location>
</feature>
<accession>A0A8S3CTP3</accession>
<protein>
    <submittedName>
        <fullName evidence="3">Uncharacterized protein</fullName>
    </submittedName>
</protein>
<feature type="compositionally biased region" description="Basic residues" evidence="1">
    <location>
        <begin position="47"/>
        <end position="57"/>
    </location>
</feature>
<proteinExistence type="predicted"/>
<feature type="region of interest" description="Disordered" evidence="1">
    <location>
        <begin position="23"/>
        <end position="57"/>
    </location>
</feature>
<sequence>TETSSHTVNGNERVKTTIREGMNPANLPVSLSDQLYRQSKVEEENRRLKKKSKIDGG</sequence>
<reference evidence="3" key="1">
    <citation type="submission" date="2021-02" db="EMBL/GenBank/DDBJ databases">
        <authorList>
            <person name="Nowell W R."/>
        </authorList>
    </citation>
    <scope>NUCLEOTIDE SEQUENCE</scope>
</reference>
<dbReference type="EMBL" id="CAJOBH010096161">
    <property type="protein sequence ID" value="CAF4590680.1"/>
    <property type="molecule type" value="Genomic_DNA"/>
</dbReference>
<dbReference type="AlphaFoldDB" id="A0A8S3CTP3"/>
<dbReference type="EMBL" id="CAJOBJ010181294">
    <property type="protein sequence ID" value="CAF4919222.1"/>
    <property type="molecule type" value="Genomic_DNA"/>
</dbReference>
<feature type="non-terminal residue" evidence="3">
    <location>
        <position position="57"/>
    </location>
</feature>
<comment type="caution">
    <text evidence="3">The sequence shown here is derived from an EMBL/GenBank/DDBJ whole genome shotgun (WGS) entry which is preliminary data.</text>
</comment>
<organism evidence="3 4">
    <name type="scientific">Rotaria magnacalcarata</name>
    <dbReference type="NCBI Taxonomy" id="392030"/>
    <lineage>
        <taxon>Eukaryota</taxon>
        <taxon>Metazoa</taxon>
        <taxon>Spiralia</taxon>
        <taxon>Gnathifera</taxon>
        <taxon>Rotifera</taxon>
        <taxon>Eurotatoria</taxon>
        <taxon>Bdelloidea</taxon>
        <taxon>Philodinida</taxon>
        <taxon>Philodinidae</taxon>
        <taxon>Rotaria</taxon>
    </lineage>
</organism>
<evidence type="ECO:0000313" key="3">
    <source>
        <dbReference type="EMBL" id="CAF4919222.1"/>
    </source>
</evidence>
<evidence type="ECO:0000256" key="1">
    <source>
        <dbReference type="SAM" id="MobiDB-lite"/>
    </source>
</evidence>
<gene>
    <name evidence="2" type="ORF">BYL167_LOCUS39698</name>
    <name evidence="3" type="ORF">GIL414_LOCUS52722</name>
</gene>
<dbReference type="Proteomes" id="UP000681967">
    <property type="component" value="Unassembled WGS sequence"/>
</dbReference>
<dbReference type="Proteomes" id="UP000681720">
    <property type="component" value="Unassembled WGS sequence"/>
</dbReference>
<evidence type="ECO:0000313" key="2">
    <source>
        <dbReference type="EMBL" id="CAF4590680.1"/>
    </source>
</evidence>
<name>A0A8S3CTP3_9BILA</name>